<keyword evidence="1" id="KW-0472">Membrane</keyword>
<evidence type="ECO:0000259" key="2">
    <source>
        <dbReference type="Pfam" id="PF04982"/>
    </source>
</evidence>
<reference evidence="3" key="1">
    <citation type="submission" date="2018-06" db="EMBL/GenBank/DDBJ databases">
        <authorList>
            <person name="Zhirakovskaya E."/>
        </authorList>
    </citation>
    <scope>NUCLEOTIDE SEQUENCE</scope>
</reference>
<dbReference type="PANTHER" id="PTHR33741:SF5">
    <property type="entry name" value="TRANSMEMBRANE PROTEIN DDB_G0269096-RELATED"/>
    <property type="match status" value="1"/>
</dbReference>
<dbReference type="AlphaFoldDB" id="A0A3B1BZ16"/>
<protein>
    <recommendedName>
        <fullName evidence="2">HPP transmembrane region domain-containing protein</fullName>
    </recommendedName>
</protein>
<dbReference type="Pfam" id="PF04982">
    <property type="entry name" value="TM_HPP"/>
    <property type="match status" value="1"/>
</dbReference>
<sequence length="182" mass="19690">MDLKKYFAKWKGRHKRHHEFNGYVDVLFSWLGAFTGIGLCAYLSSFWFEGRDMTLIIGSFGASAVLLYAAIRSPLAQPRNCLGGHIISAMIGVFCYKMFGAAPWMAASLAVSVSIAIMLITDTVHPPGGATALIAVIGSPTVHDLGYLYAVVPVGLGASILVLVALVVNNLSSDRSYPQFWF</sequence>
<dbReference type="InterPro" id="IPR007065">
    <property type="entry name" value="HPP"/>
</dbReference>
<dbReference type="InterPro" id="IPR058581">
    <property type="entry name" value="TM_HPP"/>
</dbReference>
<evidence type="ECO:0000313" key="3">
    <source>
        <dbReference type="EMBL" id="VAX16718.1"/>
    </source>
</evidence>
<feature type="transmembrane region" description="Helical" evidence="1">
    <location>
        <begin position="20"/>
        <end position="47"/>
    </location>
</feature>
<gene>
    <name evidence="3" type="ORF">MNBD_NITROSPINAE02-1633</name>
</gene>
<organism evidence="3">
    <name type="scientific">hydrothermal vent metagenome</name>
    <dbReference type="NCBI Taxonomy" id="652676"/>
    <lineage>
        <taxon>unclassified sequences</taxon>
        <taxon>metagenomes</taxon>
        <taxon>ecological metagenomes</taxon>
    </lineage>
</organism>
<keyword evidence="1" id="KW-0812">Transmembrane</keyword>
<feature type="transmembrane region" description="Helical" evidence="1">
    <location>
        <begin position="145"/>
        <end position="168"/>
    </location>
</feature>
<dbReference type="PANTHER" id="PTHR33741">
    <property type="entry name" value="TRANSMEMBRANE PROTEIN DDB_G0269096-RELATED"/>
    <property type="match status" value="1"/>
</dbReference>
<feature type="domain" description="HPP transmembrane region" evidence="2">
    <location>
        <begin position="23"/>
        <end position="178"/>
    </location>
</feature>
<evidence type="ECO:0000256" key="1">
    <source>
        <dbReference type="SAM" id="Phobius"/>
    </source>
</evidence>
<proteinExistence type="predicted"/>
<accession>A0A3B1BZ16</accession>
<keyword evidence="1" id="KW-1133">Transmembrane helix</keyword>
<dbReference type="EMBL" id="UOGE01000013">
    <property type="protein sequence ID" value="VAX16718.1"/>
    <property type="molecule type" value="Genomic_DNA"/>
</dbReference>
<feature type="transmembrane region" description="Helical" evidence="1">
    <location>
        <begin position="53"/>
        <end position="70"/>
    </location>
</feature>
<feature type="transmembrane region" description="Helical" evidence="1">
    <location>
        <begin position="82"/>
        <end position="99"/>
    </location>
</feature>
<name>A0A3B1BZ16_9ZZZZ</name>